<dbReference type="EMBL" id="CAJOBI010312621">
    <property type="protein sequence ID" value="CAF5172199.1"/>
    <property type="molecule type" value="Genomic_DNA"/>
</dbReference>
<feature type="non-terminal residue" evidence="2">
    <location>
        <position position="115"/>
    </location>
</feature>
<feature type="signal peptide" evidence="1">
    <location>
        <begin position="1"/>
        <end position="23"/>
    </location>
</feature>
<dbReference type="AlphaFoldDB" id="A0A8S3GUF7"/>
<dbReference type="Pfam" id="PF13552">
    <property type="entry name" value="DUF4127"/>
    <property type="match status" value="1"/>
</dbReference>
<keyword evidence="1" id="KW-0732">Signal</keyword>
<name>A0A8S3GUF7_9BILA</name>
<organism evidence="2 3">
    <name type="scientific">Rotaria magnacalcarata</name>
    <dbReference type="NCBI Taxonomy" id="392030"/>
    <lineage>
        <taxon>Eukaryota</taxon>
        <taxon>Metazoa</taxon>
        <taxon>Spiralia</taxon>
        <taxon>Gnathifera</taxon>
        <taxon>Rotifera</taxon>
        <taxon>Eurotatoria</taxon>
        <taxon>Bdelloidea</taxon>
        <taxon>Philodinida</taxon>
        <taxon>Philodinidae</taxon>
        <taxon>Rotaria</taxon>
    </lineage>
</organism>
<feature type="chain" id="PRO_5035854596" evidence="1">
    <location>
        <begin position="24"/>
        <end position="115"/>
    </location>
</feature>
<dbReference type="InterPro" id="IPR025394">
    <property type="entry name" value="DUF4127"/>
</dbReference>
<dbReference type="Proteomes" id="UP000676336">
    <property type="component" value="Unassembled WGS sequence"/>
</dbReference>
<reference evidence="2" key="1">
    <citation type="submission" date="2021-02" db="EMBL/GenBank/DDBJ databases">
        <authorList>
            <person name="Nowell W R."/>
        </authorList>
    </citation>
    <scope>NUCLEOTIDE SEQUENCE</scope>
</reference>
<gene>
    <name evidence="2" type="ORF">SMN809_LOCUS66072</name>
</gene>
<accession>A0A8S3GUF7</accession>
<evidence type="ECO:0000256" key="1">
    <source>
        <dbReference type="SAM" id="SignalP"/>
    </source>
</evidence>
<evidence type="ECO:0000313" key="3">
    <source>
        <dbReference type="Proteomes" id="UP000676336"/>
    </source>
</evidence>
<evidence type="ECO:0000313" key="2">
    <source>
        <dbReference type="EMBL" id="CAF5172199.1"/>
    </source>
</evidence>
<sequence length="115" mass="13089">MNRLQLILLLLTITTQYFTIVTSAPQATIIFIPLDERFTTRSIVINLARLIRDDFTILTPPIELISHWKQPANTNVIFQWIHDQITTSCSMSTPCSLLISTEQLIYGGLINSRIS</sequence>
<protein>
    <submittedName>
        <fullName evidence="2">Uncharacterized protein</fullName>
    </submittedName>
</protein>
<comment type="caution">
    <text evidence="2">The sequence shown here is derived from an EMBL/GenBank/DDBJ whole genome shotgun (WGS) entry which is preliminary data.</text>
</comment>
<proteinExistence type="predicted"/>